<keyword evidence="3" id="KW-1185">Reference proteome</keyword>
<dbReference type="EMBL" id="LLXI01001784">
    <property type="protein sequence ID" value="PKY55139.1"/>
    <property type="molecule type" value="Genomic_DNA"/>
</dbReference>
<protein>
    <submittedName>
        <fullName evidence="2">Uncharacterized protein</fullName>
    </submittedName>
</protein>
<reference evidence="2 3" key="1">
    <citation type="submission" date="2015-10" db="EMBL/GenBank/DDBJ databases">
        <title>Genome analyses suggest a sexual origin of heterokaryosis in a supposedly ancient asexual fungus.</title>
        <authorList>
            <person name="Ropars J."/>
            <person name="Sedzielewska K."/>
            <person name="Noel J."/>
            <person name="Charron P."/>
            <person name="Farinelli L."/>
            <person name="Marton T."/>
            <person name="Kruger M."/>
            <person name="Pelin A."/>
            <person name="Brachmann A."/>
            <person name="Corradi N."/>
        </authorList>
    </citation>
    <scope>NUCLEOTIDE SEQUENCE [LARGE SCALE GENOMIC DNA]</scope>
    <source>
        <strain evidence="2 3">A4</strain>
    </source>
</reference>
<name>A0A2I1H8C6_9GLOM</name>
<comment type="caution">
    <text evidence="2">The sequence shown here is derived from an EMBL/GenBank/DDBJ whole genome shotgun (WGS) entry which is preliminary data.</text>
</comment>
<sequence length="73" mass="8804">MRSYNSEDYDLNINWVEGRQTKNNTRRSLEERFGKPLQQHKKRLNKESADSINLPEDSTIEQLQLYSPEFLRF</sequence>
<accession>A0A2I1H8C6</accession>
<feature type="region of interest" description="Disordered" evidence="1">
    <location>
        <begin position="25"/>
        <end position="53"/>
    </location>
</feature>
<dbReference type="AlphaFoldDB" id="A0A2I1H8C6"/>
<evidence type="ECO:0000313" key="2">
    <source>
        <dbReference type="EMBL" id="PKY55139.1"/>
    </source>
</evidence>
<dbReference type="Proteomes" id="UP000234323">
    <property type="component" value="Unassembled WGS sequence"/>
</dbReference>
<evidence type="ECO:0000256" key="1">
    <source>
        <dbReference type="SAM" id="MobiDB-lite"/>
    </source>
</evidence>
<gene>
    <name evidence="2" type="ORF">RhiirA4_474404</name>
</gene>
<organism evidence="2 3">
    <name type="scientific">Rhizophagus irregularis</name>
    <dbReference type="NCBI Taxonomy" id="588596"/>
    <lineage>
        <taxon>Eukaryota</taxon>
        <taxon>Fungi</taxon>
        <taxon>Fungi incertae sedis</taxon>
        <taxon>Mucoromycota</taxon>
        <taxon>Glomeromycotina</taxon>
        <taxon>Glomeromycetes</taxon>
        <taxon>Glomerales</taxon>
        <taxon>Glomeraceae</taxon>
        <taxon>Rhizophagus</taxon>
    </lineage>
</organism>
<proteinExistence type="predicted"/>
<evidence type="ECO:0000313" key="3">
    <source>
        <dbReference type="Proteomes" id="UP000234323"/>
    </source>
</evidence>